<feature type="region of interest" description="Disordered" evidence="5">
    <location>
        <begin position="163"/>
        <end position="346"/>
    </location>
</feature>
<dbReference type="InterPro" id="IPR037794">
    <property type="entry name" value="TAF12"/>
</dbReference>
<dbReference type="GO" id="GO:0051123">
    <property type="term" value="P:RNA polymerase II preinitiation complex assembly"/>
    <property type="evidence" value="ECO:0007669"/>
    <property type="project" value="TreeGrafter"/>
</dbReference>
<dbReference type="Proteomes" id="UP000886885">
    <property type="component" value="Chromosome 6D"/>
</dbReference>
<feature type="compositionally biased region" description="Low complexity" evidence="5">
    <location>
        <begin position="35"/>
        <end position="44"/>
    </location>
</feature>
<protein>
    <recommendedName>
        <fullName evidence="6">Transcription initiation factor TFIID subunit 12 domain-containing protein</fullName>
    </recommendedName>
</protein>
<feature type="compositionally biased region" description="Low complexity" evidence="5">
    <location>
        <begin position="267"/>
        <end position="284"/>
    </location>
</feature>
<feature type="compositionally biased region" description="Low complexity" evidence="5">
    <location>
        <begin position="88"/>
        <end position="109"/>
    </location>
</feature>
<feature type="compositionally biased region" description="Polar residues" evidence="5">
    <location>
        <begin position="163"/>
        <end position="180"/>
    </location>
</feature>
<dbReference type="AlphaFoldDB" id="A0A8X7ZNI0"/>
<feature type="compositionally biased region" description="Pro residues" evidence="5">
    <location>
        <begin position="45"/>
        <end position="54"/>
    </location>
</feature>
<dbReference type="EMBL" id="JAAWWB010000012">
    <property type="protein sequence ID" value="KAG6769458.1"/>
    <property type="molecule type" value="Genomic_DNA"/>
</dbReference>
<dbReference type="InterPro" id="IPR003228">
    <property type="entry name" value="TFIID_TAF12_dom"/>
</dbReference>
<dbReference type="GO" id="GO:0017025">
    <property type="term" value="F:TBP-class protein binding"/>
    <property type="evidence" value="ECO:0007669"/>
    <property type="project" value="TreeGrafter"/>
</dbReference>
<evidence type="ECO:0000256" key="3">
    <source>
        <dbReference type="ARBA" id="ARBA00023163"/>
    </source>
</evidence>
<dbReference type="GO" id="GO:0005669">
    <property type="term" value="C:transcription factor TFIID complex"/>
    <property type="evidence" value="ECO:0007669"/>
    <property type="project" value="InterPro"/>
</dbReference>
<reference evidence="7" key="1">
    <citation type="journal article" date="2020" name="bioRxiv">
        <title>Hybrid origin of Populus tomentosa Carr. identified through genome sequencing and phylogenomic analysis.</title>
        <authorList>
            <person name="An X."/>
            <person name="Gao K."/>
            <person name="Chen Z."/>
            <person name="Li J."/>
            <person name="Yang X."/>
            <person name="Yang X."/>
            <person name="Zhou J."/>
            <person name="Guo T."/>
            <person name="Zhao T."/>
            <person name="Huang S."/>
            <person name="Miao D."/>
            <person name="Khan W.U."/>
            <person name="Rao P."/>
            <person name="Ye M."/>
            <person name="Lei B."/>
            <person name="Liao W."/>
            <person name="Wang J."/>
            <person name="Ji L."/>
            <person name="Li Y."/>
            <person name="Guo B."/>
            <person name="Mustafa N.S."/>
            <person name="Li S."/>
            <person name="Yun Q."/>
            <person name="Keller S.R."/>
            <person name="Mao J."/>
            <person name="Zhang R."/>
            <person name="Strauss S.H."/>
        </authorList>
    </citation>
    <scope>NUCLEOTIDE SEQUENCE</scope>
    <source>
        <strain evidence="7">GM15</strain>
        <tissue evidence="7">Leaf</tissue>
    </source>
</reference>
<dbReference type="PANTHER" id="PTHR12264:SF21">
    <property type="entry name" value="TRANSCRIPTION INITIATION FACTOR TFIID SUBUNIT 12"/>
    <property type="match status" value="1"/>
</dbReference>
<evidence type="ECO:0000256" key="1">
    <source>
        <dbReference type="ARBA" id="ARBA00004123"/>
    </source>
</evidence>
<comment type="subcellular location">
    <subcellularLocation>
        <location evidence="1">Nucleus</location>
    </subcellularLocation>
</comment>
<evidence type="ECO:0000259" key="6">
    <source>
        <dbReference type="Pfam" id="PF03847"/>
    </source>
</evidence>
<evidence type="ECO:0000256" key="4">
    <source>
        <dbReference type="ARBA" id="ARBA00023242"/>
    </source>
</evidence>
<dbReference type="GO" id="GO:0000124">
    <property type="term" value="C:SAGA complex"/>
    <property type="evidence" value="ECO:0007669"/>
    <property type="project" value="InterPro"/>
</dbReference>
<feature type="compositionally biased region" description="Low complexity" evidence="5">
    <location>
        <begin position="55"/>
        <end position="69"/>
    </location>
</feature>
<dbReference type="Pfam" id="PF03847">
    <property type="entry name" value="TFIID_20kDa"/>
    <property type="match status" value="1"/>
</dbReference>
<gene>
    <name evidence="7" type="ORF">POTOM_025094</name>
</gene>
<evidence type="ECO:0000313" key="8">
    <source>
        <dbReference type="Proteomes" id="UP000886885"/>
    </source>
</evidence>
<feature type="compositionally biased region" description="Polar residues" evidence="5">
    <location>
        <begin position="240"/>
        <end position="253"/>
    </location>
</feature>
<sequence>MDRPAPTTSTSTPPITKQATEPPPSQPLPQPQPQPSSSTASPNPNLNPNPPPKPSISAATTITTTPSSTRPQTVHRPWQHPHPHSQFPSVSSGPPIPSSSSTTPSISSPRGVALGVPAPSPASFSSSFGHQFVGLNRAPVNVPESVANTSNSQARPGMMASMASNSQMRPHQQRPVQSSLRPPASSPNPQNFPGHVFIRSTPVGTAGSPVPNTSQSLQSPNQLWLSSASQGKPPLPSPSYRPQMNSPSLQQRSHIPPQHHSPPTTSQQQHMSPAQPQQPLQSHQQPEHYGQQFPPSRVQQSLSPLQQVSRVQGSVNHKPSSLAMSHPNTVQPLPQNSIANAESDESGNRILSKRSIHELVSQSYRYASPGQVFDEAKASNYLFYVEISLRNDVLNHGCGIVDSTTAMLSLAVLVLANDGYSLIDPSEKFNPEVVEILADIADEFLVSVTTFGCSLAKHRKSDTLEAKDILLHLDRNWNMTLPGFCGDEIKSYRKQVTNDIHKERLAAIKKSILASEMANAKNSVGQAAGNAKSSTTKTLSNPIVSPNLKVT</sequence>
<feature type="domain" description="Transcription initiation factor TFIID subunit 12" evidence="6">
    <location>
        <begin position="423"/>
        <end position="479"/>
    </location>
</feature>
<feature type="compositionally biased region" description="Low complexity" evidence="5">
    <location>
        <begin position="294"/>
        <end position="312"/>
    </location>
</feature>
<evidence type="ECO:0000313" key="7">
    <source>
        <dbReference type="EMBL" id="KAG6769458.1"/>
    </source>
</evidence>
<dbReference type="CDD" id="cd07981">
    <property type="entry name" value="HFD_TAF12"/>
    <property type="match status" value="1"/>
</dbReference>
<feature type="region of interest" description="Disordered" evidence="5">
    <location>
        <begin position="527"/>
        <end position="551"/>
    </location>
</feature>
<proteinExistence type="predicted"/>
<feature type="compositionally biased region" description="Pro residues" evidence="5">
    <location>
        <begin position="21"/>
        <end position="34"/>
    </location>
</feature>
<feature type="compositionally biased region" description="Polar residues" evidence="5">
    <location>
        <begin position="210"/>
        <end position="230"/>
    </location>
</feature>
<feature type="region of interest" description="Disordered" evidence="5">
    <location>
        <begin position="138"/>
        <end position="157"/>
    </location>
</feature>
<feature type="compositionally biased region" description="Low complexity" evidence="5">
    <location>
        <begin position="1"/>
        <end position="14"/>
    </location>
</feature>
<keyword evidence="8" id="KW-1185">Reference proteome</keyword>
<dbReference type="OrthoDB" id="2193432at2759"/>
<dbReference type="PANTHER" id="PTHR12264">
    <property type="entry name" value="TRANSCRIPTION INITIATION FACTOR TFIID SUBUNIT 12"/>
    <property type="match status" value="1"/>
</dbReference>
<dbReference type="GO" id="GO:0003677">
    <property type="term" value="F:DNA binding"/>
    <property type="evidence" value="ECO:0007669"/>
    <property type="project" value="TreeGrafter"/>
</dbReference>
<evidence type="ECO:0000256" key="5">
    <source>
        <dbReference type="SAM" id="MobiDB-lite"/>
    </source>
</evidence>
<keyword evidence="3" id="KW-0804">Transcription</keyword>
<keyword evidence="2" id="KW-0805">Transcription regulation</keyword>
<organism evidence="7 8">
    <name type="scientific">Populus tomentosa</name>
    <name type="common">Chinese white poplar</name>
    <dbReference type="NCBI Taxonomy" id="118781"/>
    <lineage>
        <taxon>Eukaryota</taxon>
        <taxon>Viridiplantae</taxon>
        <taxon>Streptophyta</taxon>
        <taxon>Embryophyta</taxon>
        <taxon>Tracheophyta</taxon>
        <taxon>Spermatophyta</taxon>
        <taxon>Magnoliopsida</taxon>
        <taxon>eudicotyledons</taxon>
        <taxon>Gunneridae</taxon>
        <taxon>Pentapetalae</taxon>
        <taxon>rosids</taxon>
        <taxon>fabids</taxon>
        <taxon>Malpighiales</taxon>
        <taxon>Salicaceae</taxon>
        <taxon>Saliceae</taxon>
        <taxon>Populus</taxon>
    </lineage>
</organism>
<accession>A0A8X7ZNI0</accession>
<feature type="region of interest" description="Disordered" evidence="5">
    <location>
        <begin position="1"/>
        <end position="129"/>
    </location>
</feature>
<feature type="compositionally biased region" description="Polar residues" evidence="5">
    <location>
        <begin position="313"/>
        <end position="340"/>
    </location>
</feature>
<evidence type="ECO:0000256" key="2">
    <source>
        <dbReference type="ARBA" id="ARBA00023015"/>
    </source>
</evidence>
<comment type="caution">
    <text evidence="7">The sequence shown here is derived from an EMBL/GenBank/DDBJ whole genome shotgun (WGS) entry which is preliminary data.</text>
</comment>
<keyword evidence="4" id="KW-0539">Nucleus</keyword>
<name>A0A8X7ZNI0_POPTO</name>